<dbReference type="PROSITE" id="PS00760">
    <property type="entry name" value="SPASE_I_2"/>
    <property type="match status" value="1"/>
</dbReference>
<dbReference type="NCBIfam" id="TIGR02227">
    <property type="entry name" value="sigpep_I_bact"/>
    <property type="match status" value="1"/>
</dbReference>
<evidence type="ECO:0000313" key="11">
    <source>
        <dbReference type="EMBL" id="ASG20940.1"/>
    </source>
</evidence>
<dbReference type="PANTHER" id="PTHR43390:SF1">
    <property type="entry name" value="CHLOROPLAST PROCESSING PEPTIDASE"/>
    <property type="match status" value="1"/>
</dbReference>
<evidence type="ECO:0000256" key="8">
    <source>
        <dbReference type="RuleBase" id="RU003993"/>
    </source>
</evidence>
<feature type="domain" description="Peptidase S26" evidence="10">
    <location>
        <begin position="6"/>
        <end position="221"/>
    </location>
</feature>
<dbReference type="AlphaFoldDB" id="A0A248JQZ7"/>
<evidence type="ECO:0000256" key="2">
    <source>
        <dbReference type="ARBA" id="ARBA00009370"/>
    </source>
</evidence>
<keyword evidence="5 8" id="KW-0645">Protease</keyword>
<evidence type="ECO:0000256" key="7">
    <source>
        <dbReference type="PIRSR" id="PIRSR600223-1"/>
    </source>
</evidence>
<reference evidence="11 12" key="1">
    <citation type="submission" date="2017-06" db="EMBL/GenBank/DDBJ databases">
        <title>Complete genome sequence of Nitrospirillum amazonense strain CBAmC, an endophytic nitrogen-fixing and plant growth-promoting bacterium, isolated from sugarcane.</title>
        <authorList>
            <person name="Schwab S."/>
            <person name="dos Santos Teixeira K.R."/>
            <person name="Simoes Araujo J.L."/>
            <person name="Soares Vidal M."/>
            <person name="Borges de Freitas H.R."/>
            <person name="Rivello Crivelaro A.L."/>
            <person name="Bueno de Camargo Nunes A."/>
            <person name="dos Santos C.M."/>
            <person name="Palmeira da Silva Rosa D."/>
            <person name="da Silva Padilha D."/>
            <person name="da Silva E."/>
            <person name="Araujo Terra L."/>
            <person name="Soares Mendes V."/>
            <person name="Farinelli L."/>
            <person name="Magalhaes Cruz L."/>
            <person name="Baldani J.I."/>
        </authorList>
    </citation>
    <scope>NUCLEOTIDE SEQUENCE [LARGE SCALE GENOMIC DNA]</scope>
    <source>
        <strain evidence="11 12">CBAmC</strain>
    </source>
</reference>
<dbReference type="CDD" id="cd06530">
    <property type="entry name" value="S26_SPase_I"/>
    <property type="match status" value="1"/>
</dbReference>
<dbReference type="Proteomes" id="UP000197153">
    <property type="component" value="Chromosome 1"/>
</dbReference>
<proteinExistence type="inferred from homology"/>
<organism evidence="11 12">
    <name type="scientific">Nitrospirillum viridazoti CBAmc</name>
    <dbReference type="NCBI Taxonomy" id="1441467"/>
    <lineage>
        <taxon>Bacteria</taxon>
        <taxon>Pseudomonadati</taxon>
        <taxon>Pseudomonadota</taxon>
        <taxon>Alphaproteobacteria</taxon>
        <taxon>Rhodospirillales</taxon>
        <taxon>Azospirillaceae</taxon>
        <taxon>Nitrospirillum</taxon>
        <taxon>Nitrospirillum viridazoti</taxon>
    </lineage>
</organism>
<feature type="active site" evidence="7">
    <location>
        <position position="101"/>
    </location>
</feature>
<dbReference type="GO" id="GO:0016020">
    <property type="term" value="C:membrane"/>
    <property type="evidence" value="ECO:0007669"/>
    <property type="project" value="UniProtKB-SubCell"/>
</dbReference>
<keyword evidence="8" id="KW-1133">Transmembrane helix</keyword>
<dbReference type="InterPro" id="IPR019757">
    <property type="entry name" value="Pept_S26A_signal_pept_1_Lys-AS"/>
</dbReference>
<dbReference type="InterPro" id="IPR019756">
    <property type="entry name" value="Pept_S26A_signal_pept_1_Ser-AS"/>
</dbReference>
<dbReference type="KEGG" id="nao:Y958_09000"/>
<dbReference type="Gene3D" id="2.10.109.10">
    <property type="entry name" value="Umud Fragment, subunit A"/>
    <property type="match status" value="1"/>
</dbReference>
<keyword evidence="12" id="KW-1185">Reference proteome</keyword>
<dbReference type="PROSITE" id="PS00501">
    <property type="entry name" value="SPASE_I_1"/>
    <property type="match status" value="1"/>
</dbReference>
<dbReference type="SUPFAM" id="SSF51306">
    <property type="entry name" value="LexA/Signal peptidase"/>
    <property type="match status" value="1"/>
</dbReference>
<keyword evidence="8" id="KW-0812">Transmembrane</keyword>
<dbReference type="Pfam" id="PF10502">
    <property type="entry name" value="Peptidase_S26"/>
    <property type="match status" value="1"/>
</dbReference>
<dbReference type="InterPro" id="IPR036286">
    <property type="entry name" value="LexA/Signal_pep-like_sf"/>
</dbReference>
<evidence type="ECO:0000256" key="9">
    <source>
        <dbReference type="RuleBase" id="RU362042"/>
    </source>
</evidence>
<evidence type="ECO:0000256" key="3">
    <source>
        <dbReference type="ARBA" id="ARBA00013208"/>
    </source>
</evidence>
<dbReference type="InterPro" id="IPR000223">
    <property type="entry name" value="Pept_S26A_signal_pept_1"/>
</dbReference>
<evidence type="ECO:0000256" key="4">
    <source>
        <dbReference type="ARBA" id="ARBA00019232"/>
    </source>
</evidence>
<dbReference type="EC" id="3.4.21.89" evidence="3 8"/>
<dbReference type="GO" id="GO:0006465">
    <property type="term" value="P:signal peptide processing"/>
    <property type="evidence" value="ECO:0007669"/>
    <property type="project" value="InterPro"/>
</dbReference>
<dbReference type="RefSeq" id="WP_088871736.1">
    <property type="nucleotide sequence ID" value="NZ_CP022110.1"/>
</dbReference>
<evidence type="ECO:0000256" key="5">
    <source>
        <dbReference type="ARBA" id="ARBA00022670"/>
    </source>
</evidence>
<gene>
    <name evidence="11" type="primary">lepB</name>
    <name evidence="11" type="ORF">Y958_09000</name>
</gene>
<dbReference type="GO" id="GO:0009003">
    <property type="term" value="F:signal peptidase activity"/>
    <property type="evidence" value="ECO:0007669"/>
    <property type="project" value="UniProtKB-EC"/>
</dbReference>
<evidence type="ECO:0000256" key="1">
    <source>
        <dbReference type="ARBA" id="ARBA00000677"/>
    </source>
</evidence>
<dbReference type="PANTHER" id="PTHR43390">
    <property type="entry name" value="SIGNAL PEPTIDASE I"/>
    <property type="match status" value="1"/>
</dbReference>
<keyword evidence="6 8" id="KW-0378">Hydrolase</keyword>
<dbReference type="PRINTS" id="PR00727">
    <property type="entry name" value="LEADERPTASE"/>
</dbReference>
<dbReference type="EMBL" id="CP022110">
    <property type="protein sequence ID" value="ASG20940.1"/>
    <property type="molecule type" value="Genomic_DNA"/>
</dbReference>
<evidence type="ECO:0000256" key="6">
    <source>
        <dbReference type="ARBA" id="ARBA00022801"/>
    </source>
</evidence>
<dbReference type="InterPro" id="IPR019533">
    <property type="entry name" value="Peptidase_S26"/>
</dbReference>
<protein>
    <recommendedName>
        <fullName evidence="4 8">Signal peptidase I</fullName>
        <ecNumber evidence="3 8">3.4.21.89</ecNumber>
    </recommendedName>
</protein>
<name>A0A248JQZ7_9PROT</name>
<accession>A0A248JQZ7</accession>
<keyword evidence="8" id="KW-0472">Membrane</keyword>
<comment type="subcellular location">
    <subcellularLocation>
        <location evidence="9">Membrane</location>
        <topology evidence="9">Single-pass type II membrane protein</topology>
    </subcellularLocation>
</comment>
<comment type="similarity">
    <text evidence="2 9">Belongs to the peptidase S26 family.</text>
</comment>
<dbReference type="GO" id="GO:0004252">
    <property type="term" value="F:serine-type endopeptidase activity"/>
    <property type="evidence" value="ECO:0007669"/>
    <property type="project" value="InterPro"/>
</dbReference>
<evidence type="ECO:0000313" key="12">
    <source>
        <dbReference type="Proteomes" id="UP000197153"/>
    </source>
</evidence>
<comment type="catalytic activity">
    <reaction evidence="1 8">
        <text>Cleavage of hydrophobic, N-terminal signal or leader sequences from secreted and periplasmic proteins.</text>
        <dbReference type="EC" id="3.4.21.89"/>
    </reaction>
</comment>
<feature type="active site" evidence="7">
    <location>
        <position position="36"/>
    </location>
</feature>
<evidence type="ECO:0000259" key="10">
    <source>
        <dbReference type="Pfam" id="PF10502"/>
    </source>
</evidence>
<sequence length="251" mass="27701">MRRAVLEWGRFILIWGVCVLSFRAFAFGSYYVPSESMLPTLAVGDHFIAAKYAYGYSRHSPDITLPEGFIPTADGRLLSHLPQRGDIVVLKPEGAPEALVKRVIGLPGDTVQLAHGRLVLNGQVIGRHETGAYDYRDDHGRTVHVTEYVEDLPATDGSLARHAVLQRSDEGPADNTGVYTVPAGHVFLMGDNRDNSQDSRFPYPDLGFVPLDRVIARAQFTAYTNHFCKAESDLTCPGGDWSTRFGRSLKP</sequence>
<feature type="transmembrane region" description="Helical" evidence="8">
    <location>
        <begin position="12"/>
        <end position="32"/>
    </location>
</feature>